<dbReference type="PANTHER" id="PTHR11592:SF44">
    <property type="entry name" value="GLUTATHIONE PEROXIDASE"/>
    <property type="match status" value="1"/>
</dbReference>
<dbReference type="PANTHER" id="PTHR11592">
    <property type="entry name" value="GLUTATHIONE PEROXIDASE"/>
    <property type="match status" value="1"/>
</dbReference>
<dbReference type="EMBL" id="CACSIM010000001">
    <property type="protein sequence ID" value="CAA0078246.1"/>
    <property type="molecule type" value="Genomic_DNA"/>
</dbReference>
<keyword evidence="3 5" id="KW-0560">Oxidoreductase</keyword>
<evidence type="ECO:0000256" key="3">
    <source>
        <dbReference type="ARBA" id="ARBA00023002"/>
    </source>
</evidence>
<dbReference type="AlphaFoldDB" id="A0A5S9N9K4"/>
<dbReference type="OrthoDB" id="9785502at2"/>
<gene>
    <name evidence="8" type="primary">gpx1</name>
    <name evidence="8" type="ORF">IHBHHGIJ_01120</name>
    <name evidence="7" type="ORF">KFEGEMFD_00031</name>
</gene>
<keyword evidence="2 5" id="KW-0575">Peroxidase</keyword>
<evidence type="ECO:0000256" key="1">
    <source>
        <dbReference type="ARBA" id="ARBA00006926"/>
    </source>
</evidence>
<feature type="active site" evidence="4">
    <location>
        <position position="64"/>
    </location>
</feature>
<dbReference type="GO" id="GO:0004601">
    <property type="term" value="F:peroxidase activity"/>
    <property type="evidence" value="ECO:0007669"/>
    <property type="project" value="UniProtKB-KW"/>
</dbReference>
<reference evidence="9 10" key="1">
    <citation type="submission" date="2019-11" db="EMBL/GenBank/DDBJ databases">
        <authorList>
            <person name="Holert J."/>
        </authorList>
    </citation>
    <scope>NUCLEOTIDE SEQUENCE [LARGE SCALE GENOMIC DNA]</scope>
    <source>
        <strain evidence="7">BC3_2A</strain>
        <strain evidence="8">SB11_1A</strain>
    </source>
</reference>
<dbReference type="PROSITE" id="PS51355">
    <property type="entry name" value="GLUTATHIONE_PEROXID_3"/>
    <property type="match status" value="1"/>
</dbReference>
<feature type="chain" id="PRO_5036372863" description="Glutathione peroxidase" evidence="6">
    <location>
        <begin position="21"/>
        <end position="187"/>
    </location>
</feature>
<dbReference type="PIRSF" id="PIRSF000303">
    <property type="entry name" value="Glutathion_perox"/>
    <property type="match status" value="1"/>
</dbReference>
<protein>
    <recommendedName>
        <fullName evidence="5">Glutathione peroxidase</fullName>
    </recommendedName>
</protein>
<keyword evidence="9" id="KW-1185">Reference proteome</keyword>
<evidence type="ECO:0000256" key="6">
    <source>
        <dbReference type="SAM" id="SignalP"/>
    </source>
</evidence>
<proteinExistence type="inferred from homology"/>
<evidence type="ECO:0000313" key="7">
    <source>
        <dbReference type="EMBL" id="CAA0078246.1"/>
    </source>
</evidence>
<evidence type="ECO:0000313" key="8">
    <source>
        <dbReference type="EMBL" id="CAA0086780.1"/>
    </source>
</evidence>
<dbReference type="Proteomes" id="UP000439591">
    <property type="component" value="Unassembled WGS sequence"/>
</dbReference>
<dbReference type="EMBL" id="CACSIK010000001">
    <property type="protein sequence ID" value="CAA0086780.1"/>
    <property type="molecule type" value="Genomic_DNA"/>
</dbReference>
<dbReference type="InterPro" id="IPR000889">
    <property type="entry name" value="Glutathione_peroxidase"/>
</dbReference>
<dbReference type="SUPFAM" id="SSF52833">
    <property type="entry name" value="Thioredoxin-like"/>
    <property type="match status" value="1"/>
</dbReference>
<evidence type="ECO:0000313" key="9">
    <source>
        <dbReference type="Proteomes" id="UP000435877"/>
    </source>
</evidence>
<dbReference type="InterPro" id="IPR036249">
    <property type="entry name" value="Thioredoxin-like_sf"/>
</dbReference>
<keyword evidence="6" id="KW-0732">Signal</keyword>
<dbReference type="Gene3D" id="3.40.30.10">
    <property type="entry name" value="Glutaredoxin"/>
    <property type="match status" value="1"/>
</dbReference>
<feature type="signal peptide" evidence="6">
    <location>
        <begin position="1"/>
        <end position="20"/>
    </location>
</feature>
<evidence type="ECO:0000256" key="4">
    <source>
        <dbReference type="PIRSR" id="PIRSR000303-1"/>
    </source>
</evidence>
<dbReference type="PRINTS" id="PR01011">
    <property type="entry name" value="GLUTPROXDASE"/>
</dbReference>
<evidence type="ECO:0000256" key="5">
    <source>
        <dbReference type="RuleBase" id="RU000499"/>
    </source>
</evidence>
<evidence type="ECO:0000313" key="10">
    <source>
        <dbReference type="Proteomes" id="UP000439591"/>
    </source>
</evidence>
<sequence length="187" mass="20282">MLKMTALLLTSIATISTANAAGNEWQCPSNLKQSRPTLEAGRLDLCDTVKHTKALLVVNTASMCGFTPQFSGLEALYQEFKDRGLLILGVPTADFGGQEYDDASKTSKVCHANYGVSFPVFHKSCIHCDKPDPLLTLVATASGVTPEWNFYKYIFNPSTGESIGFDSATTPDAKPLRDAITKFLGEH</sequence>
<dbReference type="RefSeq" id="WP_159267755.1">
    <property type="nucleotide sequence ID" value="NZ_CACSIK010000001.1"/>
</dbReference>
<name>A0A5S9N9K4_9GAMM</name>
<comment type="similarity">
    <text evidence="1 5">Belongs to the glutathione peroxidase family.</text>
</comment>
<dbReference type="Proteomes" id="UP000435877">
    <property type="component" value="Unassembled WGS sequence"/>
</dbReference>
<dbReference type="GO" id="GO:0034599">
    <property type="term" value="P:cellular response to oxidative stress"/>
    <property type="evidence" value="ECO:0007669"/>
    <property type="project" value="TreeGrafter"/>
</dbReference>
<evidence type="ECO:0000256" key="2">
    <source>
        <dbReference type="ARBA" id="ARBA00022559"/>
    </source>
</evidence>
<organism evidence="8 9">
    <name type="scientific">Zhongshania aliphaticivorans</name>
    <dbReference type="NCBI Taxonomy" id="1470434"/>
    <lineage>
        <taxon>Bacteria</taxon>
        <taxon>Pseudomonadati</taxon>
        <taxon>Pseudomonadota</taxon>
        <taxon>Gammaproteobacteria</taxon>
        <taxon>Cellvibrionales</taxon>
        <taxon>Spongiibacteraceae</taxon>
        <taxon>Zhongshania</taxon>
    </lineage>
</organism>
<dbReference type="Pfam" id="PF00255">
    <property type="entry name" value="GSHPx"/>
    <property type="match status" value="1"/>
</dbReference>
<accession>A0A5S9N9K4</accession>